<evidence type="ECO:0000313" key="2">
    <source>
        <dbReference type="Proteomes" id="UP000183975"/>
    </source>
</evidence>
<dbReference type="OrthoDB" id="2580710at2"/>
<keyword evidence="2" id="KW-1185">Reference proteome</keyword>
<dbReference type="Proteomes" id="UP000183975">
    <property type="component" value="Unassembled WGS sequence"/>
</dbReference>
<name>A0A1M6YD88_9FIRM</name>
<evidence type="ECO:0000313" key="1">
    <source>
        <dbReference type="EMBL" id="SHL16261.1"/>
    </source>
</evidence>
<organism evidence="1 2">
    <name type="scientific">Anaerotignum lactatifermentans DSM 14214</name>
    <dbReference type="NCBI Taxonomy" id="1121323"/>
    <lineage>
        <taxon>Bacteria</taxon>
        <taxon>Bacillati</taxon>
        <taxon>Bacillota</taxon>
        <taxon>Clostridia</taxon>
        <taxon>Lachnospirales</taxon>
        <taxon>Anaerotignaceae</taxon>
        <taxon>Anaerotignum</taxon>
    </lineage>
</organism>
<gene>
    <name evidence="1" type="ORF">SAMN02745138_02978</name>
</gene>
<dbReference type="RefSeq" id="WP_072853075.1">
    <property type="nucleotide sequence ID" value="NZ_FRAH01000073.1"/>
</dbReference>
<dbReference type="EMBL" id="FRAH01000073">
    <property type="protein sequence ID" value="SHL16261.1"/>
    <property type="molecule type" value="Genomic_DNA"/>
</dbReference>
<protein>
    <submittedName>
        <fullName evidence="1">Uncharacterized protein</fullName>
    </submittedName>
</protein>
<sequence>MGRRFVVPILIGCSLLVSVGMVAGIWQMRYRENLYLQDMEGDRAALASYTVTGVLDDFSHEIGFSLKRGEWQTDFSPDTENLRNEEPEEWQVDLQEENWYFQLDDYAWEDILPLEGTEIQATAGKPDTREELAQVQKEYAYPDNIWTNGDDFTSGSVTFWNGQYVMRQEVYFSEKPGSTINPTFTQDKQGNILGDVEGYACRGLRIPVSLNCSGKITMEWMPADEMESGYIHYQGGSWLHDGFWMADDAVIGNRLYLTFPTDIQDSGTMGIYAFDLQEVYDSGNPYVTKVVTEPCLVFGESTVDHRHQVLALERVGDKLLLLKRAENRGIVELYDTEGNLLDKEEISFARPFTGVEAEVSAWEDGASLILSWSGQSDTYGSNAMEHYGFTVDAAGQMTHQFLKVGYPWAQAVPGKGSVLTVEEPMIQTPETAVFFPNGGPQPQQTFLTVYDETMTKILYRGEIVTDENDDLKGIYGAFSTKEAGRKRNVMAADTWDYMLHRRYWQDLKITYEGETT</sequence>
<reference evidence="1 2" key="1">
    <citation type="submission" date="2016-11" db="EMBL/GenBank/DDBJ databases">
        <authorList>
            <person name="Jaros S."/>
            <person name="Januszkiewicz K."/>
            <person name="Wedrychowicz H."/>
        </authorList>
    </citation>
    <scope>NUCLEOTIDE SEQUENCE [LARGE SCALE GENOMIC DNA]</scope>
    <source>
        <strain evidence="1 2">DSM 14214</strain>
    </source>
</reference>
<proteinExistence type="predicted"/>
<accession>A0A1M6YD88</accession>
<dbReference type="AlphaFoldDB" id="A0A1M6YD88"/>